<dbReference type="PANTHER" id="PTHR18964:SF149">
    <property type="entry name" value="BIFUNCTIONAL UDP-N-ACETYLGLUCOSAMINE 2-EPIMERASE_N-ACETYLMANNOSAMINE KINASE"/>
    <property type="match status" value="1"/>
</dbReference>
<organism evidence="2 3">
    <name type="scientific">Candidatus Sulfuritelmatomonas gaucii</name>
    <dbReference type="NCBI Taxonomy" id="2043161"/>
    <lineage>
        <taxon>Bacteria</taxon>
        <taxon>Pseudomonadati</taxon>
        <taxon>Acidobacteriota</taxon>
        <taxon>Terriglobia</taxon>
        <taxon>Terriglobales</taxon>
        <taxon>Acidobacteriaceae</taxon>
        <taxon>Candidatus Sulfuritelmatomonas</taxon>
    </lineage>
</organism>
<dbReference type="EMBL" id="OKRB01000086">
    <property type="protein sequence ID" value="SPE20938.1"/>
    <property type="molecule type" value="Genomic_DNA"/>
</dbReference>
<sequence length="303" mass="32558">MTTAIGVVITEHVVSGRLQDERLTGKLLRFPKDPEAQDALPAMPASELVEIIAGHIDVLSKAATSDGAASVGAIGVAVPGIVRHGVVEESPNLKQLKGLRLTEKLAMALAEHGIEAPVYVANDADAIAAGVAATRGRLDELIRVWTIGNGIGYGRWPYIDGVWEGGHITVTLDPKERYCGCGGAGHLEGIMGYRAMRMRFLDLEPEEIFANAKKGDLRCREFVDLWHRALAAATASFIHLAGPGRFYFTGYNVGFLELPLLRSHLESMVRMSPLQSFSLEILPPDDETALIGAGVSAVRALAR</sequence>
<dbReference type="OrthoDB" id="107963at2"/>
<evidence type="ECO:0000313" key="3">
    <source>
        <dbReference type="Proteomes" id="UP000239735"/>
    </source>
</evidence>
<name>A0A2N9LCG2_9BACT</name>
<proteinExistence type="inferred from homology"/>
<evidence type="ECO:0008006" key="4">
    <source>
        <dbReference type="Google" id="ProtNLM"/>
    </source>
</evidence>
<dbReference type="Gene3D" id="3.30.420.40">
    <property type="match status" value="2"/>
</dbReference>
<evidence type="ECO:0000256" key="1">
    <source>
        <dbReference type="ARBA" id="ARBA00006479"/>
    </source>
</evidence>
<dbReference type="InterPro" id="IPR000600">
    <property type="entry name" value="ROK"/>
</dbReference>
<accession>A0A2N9LCG2</accession>
<dbReference type="Proteomes" id="UP000239735">
    <property type="component" value="Unassembled WGS sequence"/>
</dbReference>
<reference evidence="3" key="1">
    <citation type="submission" date="2018-02" db="EMBL/GenBank/DDBJ databases">
        <authorList>
            <person name="Hausmann B."/>
        </authorList>
    </citation>
    <scope>NUCLEOTIDE SEQUENCE [LARGE SCALE GENOMIC DNA]</scope>
    <source>
        <strain evidence="3">Peat soil MAG SbA5</strain>
    </source>
</reference>
<protein>
    <recommendedName>
        <fullName evidence="4">ROK family protein</fullName>
    </recommendedName>
</protein>
<dbReference type="AlphaFoldDB" id="A0A2N9LCG2"/>
<gene>
    <name evidence="2" type="ORF">SBA5_30143</name>
</gene>
<dbReference type="PANTHER" id="PTHR18964">
    <property type="entry name" value="ROK (REPRESSOR, ORF, KINASE) FAMILY"/>
    <property type="match status" value="1"/>
</dbReference>
<dbReference type="SUPFAM" id="SSF53067">
    <property type="entry name" value="Actin-like ATPase domain"/>
    <property type="match status" value="1"/>
</dbReference>
<dbReference type="Pfam" id="PF00480">
    <property type="entry name" value="ROK"/>
    <property type="match status" value="1"/>
</dbReference>
<dbReference type="InterPro" id="IPR043129">
    <property type="entry name" value="ATPase_NBD"/>
</dbReference>
<comment type="similarity">
    <text evidence="1">Belongs to the ROK (NagC/XylR) family.</text>
</comment>
<evidence type="ECO:0000313" key="2">
    <source>
        <dbReference type="EMBL" id="SPE20938.1"/>
    </source>
</evidence>